<gene>
    <name evidence="1" type="ORF">M493_05885</name>
</gene>
<proteinExistence type="predicted"/>
<dbReference type="STRING" id="1921421.M493_05885"/>
<reference evidence="1 2" key="1">
    <citation type="journal article" date="2014" name="Genome Announc.">
        <title>Complete Genome Sequence of the Thermophilic Polychlorinated Biphenyl Degrader Geobacillus sp. Strain JF8 (NBRC 109937).</title>
        <authorList>
            <person name="Shintani M."/>
            <person name="Ohtsubo Y."/>
            <person name="Fukuda K."/>
            <person name="Hosoyama A."/>
            <person name="Ohji S."/>
            <person name="Yamazoe A."/>
            <person name="Fujita N."/>
            <person name="Nagata Y."/>
            <person name="Tsuda M."/>
            <person name="Hatta T."/>
            <person name="Kimbara K."/>
        </authorList>
    </citation>
    <scope>NUCLEOTIDE SEQUENCE [LARGE SCALE GENOMIC DNA]</scope>
    <source>
        <strain evidence="1 2">JF8</strain>
    </source>
</reference>
<dbReference type="EMBL" id="CP006254">
    <property type="protein sequence ID" value="AGT31475.1"/>
    <property type="molecule type" value="Genomic_DNA"/>
</dbReference>
<dbReference type="AlphaFoldDB" id="S5ZBH7"/>
<organism evidence="1 2">
    <name type="scientific">Geobacillus genomosp. 3</name>
    <dbReference type="NCBI Taxonomy" id="1921421"/>
    <lineage>
        <taxon>Bacteria</taxon>
        <taxon>Bacillati</taxon>
        <taxon>Bacillota</taxon>
        <taxon>Bacilli</taxon>
        <taxon>Bacillales</taxon>
        <taxon>Anoxybacillaceae</taxon>
        <taxon>Geobacillus</taxon>
    </lineage>
</organism>
<accession>S5ZBH7</accession>
<dbReference type="KEGG" id="gjf:M493_05885"/>
<dbReference type="PATRIC" id="fig|1345697.3.peg.1085"/>
<evidence type="ECO:0000313" key="2">
    <source>
        <dbReference type="Proteomes" id="UP000015500"/>
    </source>
</evidence>
<sequence length="57" mass="6574">MAIEKNENKTNAKLIAYVGCRTSWQDQKAFSASEKKTVERIFLVKKRLPAYNGWCAH</sequence>
<dbReference type="Proteomes" id="UP000015500">
    <property type="component" value="Chromosome"/>
</dbReference>
<protein>
    <submittedName>
        <fullName evidence="1">Uncharacterized protein</fullName>
    </submittedName>
</protein>
<dbReference type="HOGENOM" id="CLU_2990243_0_0_9"/>
<name>S5ZBH7_GEOG3</name>
<keyword evidence="2" id="KW-1185">Reference proteome</keyword>
<evidence type="ECO:0000313" key="1">
    <source>
        <dbReference type="EMBL" id="AGT31475.1"/>
    </source>
</evidence>